<comment type="caution">
    <text evidence="3">The sequence shown here is derived from an EMBL/GenBank/DDBJ whole genome shotgun (WGS) entry which is preliminary data.</text>
</comment>
<feature type="non-terminal residue" evidence="3">
    <location>
        <position position="1"/>
    </location>
</feature>
<feature type="region of interest" description="Disordered" evidence="1">
    <location>
        <begin position="1"/>
        <end position="21"/>
    </location>
</feature>
<evidence type="ECO:0000259" key="2">
    <source>
        <dbReference type="Pfam" id="PF13649"/>
    </source>
</evidence>
<evidence type="ECO:0000313" key="3">
    <source>
        <dbReference type="EMBL" id="KAJ3836705.1"/>
    </source>
</evidence>
<dbReference type="InterPro" id="IPR029063">
    <property type="entry name" value="SAM-dependent_MTases_sf"/>
</dbReference>
<feature type="domain" description="Methyltransferase" evidence="2">
    <location>
        <begin position="54"/>
        <end position="139"/>
    </location>
</feature>
<dbReference type="InterPro" id="IPR041698">
    <property type="entry name" value="Methyltransf_25"/>
</dbReference>
<dbReference type="AlphaFoldDB" id="A0AA38P5I1"/>
<dbReference type="SUPFAM" id="SSF53335">
    <property type="entry name" value="S-adenosyl-L-methionine-dependent methyltransferases"/>
    <property type="match status" value="1"/>
</dbReference>
<evidence type="ECO:0000313" key="4">
    <source>
        <dbReference type="Proteomes" id="UP001163846"/>
    </source>
</evidence>
<dbReference type="Proteomes" id="UP001163846">
    <property type="component" value="Unassembled WGS sequence"/>
</dbReference>
<reference evidence="3" key="1">
    <citation type="submission" date="2022-08" db="EMBL/GenBank/DDBJ databases">
        <authorList>
            <consortium name="DOE Joint Genome Institute"/>
            <person name="Min B."/>
            <person name="Riley R."/>
            <person name="Sierra-Patev S."/>
            <person name="Naranjo-Ortiz M."/>
            <person name="Looney B."/>
            <person name="Konkel Z."/>
            <person name="Slot J.C."/>
            <person name="Sakamoto Y."/>
            <person name="Steenwyk J.L."/>
            <person name="Rokas A."/>
            <person name="Carro J."/>
            <person name="Camarero S."/>
            <person name="Ferreira P."/>
            <person name="Molpeceres G."/>
            <person name="Ruiz-Duenas F.J."/>
            <person name="Serrano A."/>
            <person name="Henrissat B."/>
            <person name="Drula E."/>
            <person name="Hughes K.W."/>
            <person name="Mata J.L."/>
            <person name="Ishikawa N.K."/>
            <person name="Vargas-Isla R."/>
            <person name="Ushijima S."/>
            <person name="Smith C.A."/>
            <person name="Ahrendt S."/>
            <person name="Andreopoulos W."/>
            <person name="He G."/>
            <person name="Labutti K."/>
            <person name="Lipzen A."/>
            <person name="Ng V."/>
            <person name="Sandor L."/>
            <person name="Barry K."/>
            <person name="Martinez A.T."/>
            <person name="Xiao Y."/>
            <person name="Gibbons J.G."/>
            <person name="Terashima K."/>
            <person name="Hibbett D.S."/>
            <person name="Grigoriev I.V."/>
        </authorList>
    </citation>
    <scope>NUCLEOTIDE SEQUENCE</scope>
    <source>
        <strain evidence="3">TFB9207</strain>
    </source>
</reference>
<evidence type="ECO:0000256" key="1">
    <source>
        <dbReference type="SAM" id="MobiDB-lite"/>
    </source>
</evidence>
<organism evidence="3 4">
    <name type="scientific">Lentinula raphanica</name>
    <dbReference type="NCBI Taxonomy" id="153919"/>
    <lineage>
        <taxon>Eukaryota</taxon>
        <taxon>Fungi</taxon>
        <taxon>Dikarya</taxon>
        <taxon>Basidiomycota</taxon>
        <taxon>Agaricomycotina</taxon>
        <taxon>Agaricomycetes</taxon>
        <taxon>Agaricomycetidae</taxon>
        <taxon>Agaricales</taxon>
        <taxon>Marasmiineae</taxon>
        <taxon>Omphalotaceae</taxon>
        <taxon>Lentinula</taxon>
    </lineage>
</organism>
<dbReference type="CDD" id="cd02440">
    <property type="entry name" value="AdoMet_MTases"/>
    <property type="match status" value="1"/>
</dbReference>
<keyword evidence="4" id="KW-1185">Reference proteome</keyword>
<gene>
    <name evidence="3" type="ORF">F5878DRAFT_662741</name>
</gene>
<name>A0AA38P5I1_9AGAR</name>
<dbReference type="Gene3D" id="3.40.50.150">
    <property type="entry name" value="Vaccinia Virus protein VP39"/>
    <property type="match status" value="1"/>
</dbReference>
<dbReference type="Pfam" id="PF13649">
    <property type="entry name" value="Methyltransf_25"/>
    <property type="match status" value="1"/>
</dbReference>
<proteinExistence type="predicted"/>
<protein>
    <recommendedName>
        <fullName evidence="2">Methyltransferase domain-containing protein</fullName>
    </recommendedName>
</protein>
<accession>A0AA38P5I1</accession>
<sequence>MTVNPAKEPPPSTSSDASFSQDSSALYNNNPNFVCSTAYTSPVLELLAAKPEKIVDFGCGSGQVSVTIEKAVKQKEGGYVAAADFSQSMVEKARTKGLPEAFVCDIQDFTFPPPNEYDGPREGFDAVFTNATLHWCKRDPAGVI</sequence>
<dbReference type="EMBL" id="MU806299">
    <property type="protein sequence ID" value="KAJ3836705.1"/>
    <property type="molecule type" value="Genomic_DNA"/>
</dbReference>